<accession>A0ACC1YGH8</accession>
<evidence type="ECO:0000313" key="2">
    <source>
        <dbReference type="Proteomes" id="UP001164539"/>
    </source>
</evidence>
<sequence length="207" mass="24032">MAACKNFFYHFTVLSLFILVEAEETMVGVHVSDDMPPKSEVVRVNCTGLSEIKLWGGQEFHFGYESKLRMVCSAIWRDKDGIWMPFEPVRDKALCSFFCMVEGDETLVTVHLKDDMAPNSEVVRVNCLGFWNKLWAGQELHFSELRKYRIACNGIWRDKDGLLLAFEPLRDEGHKHVFVSIREDGFFLSYDQSNWKKIGAWRVVIPR</sequence>
<evidence type="ECO:0000313" key="1">
    <source>
        <dbReference type="EMBL" id="KAJ4722890.1"/>
    </source>
</evidence>
<proteinExistence type="predicted"/>
<dbReference type="Proteomes" id="UP001164539">
    <property type="component" value="Chromosome 3"/>
</dbReference>
<name>A0ACC1YGH8_MELAZ</name>
<organism evidence="1 2">
    <name type="scientific">Melia azedarach</name>
    <name type="common">Chinaberry tree</name>
    <dbReference type="NCBI Taxonomy" id="155640"/>
    <lineage>
        <taxon>Eukaryota</taxon>
        <taxon>Viridiplantae</taxon>
        <taxon>Streptophyta</taxon>
        <taxon>Embryophyta</taxon>
        <taxon>Tracheophyta</taxon>
        <taxon>Spermatophyta</taxon>
        <taxon>Magnoliopsida</taxon>
        <taxon>eudicotyledons</taxon>
        <taxon>Gunneridae</taxon>
        <taxon>Pentapetalae</taxon>
        <taxon>rosids</taxon>
        <taxon>malvids</taxon>
        <taxon>Sapindales</taxon>
        <taxon>Meliaceae</taxon>
        <taxon>Melia</taxon>
    </lineage>
</organism>
<dbReference type="EMBL" id="CM051396">
    <property type="protein sequence ID" value="KAJ4722890.1"/>
    <property type="molecule type" value="Genomic_DNA"/>
</dbReference>
<gene>
    <name evidence="1" type="ORF">OWV82_006323</name>
</gene>
<protein>
    <submittedName>
        <fullName evidence="1">Plant self-incompatibility S1</fullName>
    </submittedName>
</protein>
<keyword evidence="2" id="KW-1185">Reference proteome</keyword>
<comment type="caution">
    <text evidence="1">The sequence shown here is derived from an EMBL/GenBank/DDBJ whole genome shotgun (WGS) entry which is preliminary data.</text>
</comment>
<reference evidence="1 2" key="1">
    <citation type="journal article" date="2023" name="Science">
        <title>Complex scaffold remodeling in plant triterpene biosynthesis.</title>
        <authorList>
            <person name="De La Pena R."/>
            <person name="Hodgson H."/>
            <person name="Liu J.C."/>
            <person name="Stephenson M.J."/>
            <person name="Martin A.C."/>
            <person name="Owen C."/>
            <person name="Harkess A."/>
            <person name="Leebens-Mack J."/>
            <person name="Jimenez L.E."/>
            <person name="Osbourn A."/>
            <person name="Sattely E.S."/>
        </authorList>
    </citation>
    <scope>NUCLEOTIDE SEQUENCE [LARGE SCALE GENOMIC DNA]</scope>
    <source>
        <strain evidence="2">cv. JPN11</strain>
        <tissue evidence="1">Leaf</tissue>
    </source>
</reference>